<dbReference type="VEuPathDB" id="ToxoDB:BESB_044630"/>
<dbReference type="EC" id="3.1.4.-" evidence="6"/>
<dbReference type="STRING" id="94643.A0A2A9MJ42"/>
<dbReference type="PROSITE" id="PS51845">
    <property type="entry name" value="PDEASE_I_2"/>
    <property type="match status" value="1"/>
</dbReference>
<evidence type="ECO:0000256" key="7">
    <source>
        <dbReference type="SAM" id="Coils"/>
    </source>
</evidence>
<evidence type="ECO:0000256" key="2">
    <source>
        <dbReference type="ARBA" id="ARBA00022801"/>
    </source>
</evidence>
<dbReference type="EMBL" id="NWUJ01000003">
    <property type="protein sequence ID" value="PFH36271.1"/>
    <property type="molecule type" value="Genomic_DNA"/>
</dbReference>
<keyword evidence="1 5" id="KW-0479">Metal-binding</keyword>
<evidence type="ECO:0000313" key="11">
    <source>
        <dbReference type="EMBL" id="PFH36271.1"/>
    </source>
</evidence>
<organism evidence="11 12">
    <name type="scientific">Besnoitia besnoiti</name>
    <name type="common">Apicomplexan protozoan</name>
    <dbReference type="NCBI Taxonomy" id="94643"/>
    <lineage>
        <taxon>Eukaryota</taxon>
        <taxon>Sar</taxon>
        <taxon>Alveolata</taxon>
        <taxon>Apicomplexa</taxon>
        <taxon>Conoidasida</taxon>
        <taxon>Coccidia</taxon>
        <taxon>Eucoccidiorida</taxon>
        <taxon>Eimeriorina</taxon>
        <taxon>Sarcocystidae</taxon>
        <taxon>Besnoitia</taxon>
    </lineage>
</organism>
<keyword evidence="9" id="KW-1133">Transmembrane helix</keyword>
<dbReference type="SUPFAM" id="SSF109604">
    <property type="entry name" value="HD-domain/PDEase-like"/>
    <property type="match status" value="1"/>
</dbReference>
<dbReference type="InterPro" id="IPR036971">
    <property type="entry name" value="PDEase_catalytic_dom_sf"/>
</dbReference>
<feature type="binding site" evidence="5">
    <location>
        <position position="748"/>
    </location>
    <ligand>
        <name>Zn(2+)</name>
        <dbReference type="ChEBI" id="CHEBI:29105"/>
        <label>1</label>
    </ligand>
</feature>
<dbReference type="SMART" id="SM00471">
    <property type="entry name" value="HDc"/>
    <property type="match status" value="1"/>
</dbReference>
<feature type="binding site" evidence="4">
    <location>
        <position position="749"/>
    </location>
    <ligand>
        <name>AMP</name>
        <dbReference type="ChEBI" id="CHEBI:456215"/>
    </ligand>
</feature>
<feature type="transmembrane region" description="Helical" evidence="9">
    <location>
        <begin position="273"/>
        <end position="300"/>
    </location>
</feature>
<feature type="binding site" evidence="5">
    <location>
        <position position="861"/>
    </location>
    <ligand>
        <name>Zn(2+)</name>
        <dbReference type="ChEBI" id="CHEBI:29105"/>
        <label>1</label>
    </ligand>
</feature>
<dbReference type="GO" id="GO:0046872">
    <property type="term" value="F:metal ion binding"/>
    <property type="evidence" value="ECO:0007669"/>
    <property type="project" value="UniProtKB-KW"/>
</dbReference>
<keyword evidence="2 6" id="KW-0378">Hydrolase</keyword>
<evidence type="ECO:0000256" key="9">
    <source>
        <dbReference type="SAM" id="Phobius"/>
    </source>
</evidence>
<comment type="caution">
    <text evidence="11">The sequence shown here is derived from an EMBL/GenBank/DDBJ whole genome shotgun (WGS) entry which is preliminary data.</text>
</comment>
<feature type="transmembrane region" description="Helical" evidence="9">
    <location>
        <begin position="399"/>
        <end position="425"/>
    </location>
</feature>
<dbReference type="GeneID" id="40309393"/>
<dbReference type="InterPro" id="IPR003607">
    <property type="entry name" value="HD/PDEase_dom"/>
</dbReference>
<name>A0A2A9MJ42_BESBE</name>
<feature type="compositionally biased region" description="Basic and acidic residues" evidence="8">
    <location>
        <begin position="1011"/>
        <end position="1025"/>
    </location>
</feature>
<keyword evidence="9" id="KW-0472">Membrane</keyword>
<feature type="region of interest" description="Disordered" evidence="8">
    <location>
        <begin position="994"/>
        <end position="1040"/>
    </location>
</feature>
<feature type="domain" description="PDEase" evidence="10">
    <location>
        <begin position="635"/>
        <end position="959"/>
    </location>
</feature>
<feature type="binding site" evidence="4">
    <location>
        <position position="861"/>
    </location>
    <ligand>
        <name>AMP</name>
        <dbReference type="ChEBI" id="CHEBI:456215"/>
    </ligand>
</feature>
<dbReference type="Proteomes" id="UP000224006">
    <property type="component" value="Chromosome III"/>
</dbReference>
<feature type="transmembrane region" description="Helical" evidence="9">
    <location>
        <begin position="306"/>
        <end position="327"/>
    </location>
</feature>
<dbReference type="GO" id="GO:0007165">
    <property type="term" value="P:signal transduction"/>
    <property type="evidence" value="ECO:0007669"/>
    <property type="project" value="InterPro"/>
</dbReference>
<evidence type="ECO:0000259" key="10">
    <source>
        <dbReference type="PROSITE" id="PS51845"/>
    </source>
</evidence>
<feature type="region of interest" description="Disordered" evidence="8">
    <location>
        <begin position="1"/>
        <end position="73"/>
    </location>
</feature>
<dbReference type="InterPro" id="IPR023088">
    <property type="entry name" value="PDEase"/>
</dbReference>
<dbReference type="PRINTS" id="PR00387">
    <property type="entry name" value="PDIESTERASE1"/>
</dbReference>
<feature type="binding site" evidence="5">
    <location>
        <position position="712"/>
    </location>
    <ligand>
        <name>Zn(2+)</name>
        <dbReference type="ChEBI" id="CHEBI:29105"/>
        <label>1</label>
    </ligand>
</feature>
<evidence type="ECO:0000256" key="8">
    <source>
        <dbReference type="SAM" id="MobiDB-lite"/>
    </source>
</evidence>
<evidence type="ECO:0000256" key="1">
    <source>
        <dbReference type="ARBA" id="ARBA00022723"/>
    </source>
</evidence>
<feature type="transmembrane region" description="Helical" evidence="9">
    <location>
        <begin position="437"/>
        <end position="455"/>
    </location>
</feature>
<dbReference type="PROSITE" id="PS00126">
    <property type="entry name" value="PDEASE_I_1"/>
    <property type="match status" value="1"/>
</dbReference>
<evidence type="ECO:0000256" key="3">
    <source>
        <dbReference type="PIRSR" id="PIRSR623088-1"/>
    </source>
</evidence>
<dbReference type="CDD" id="cd00077">
    <property type="entry name" value="HDc"/>
    <property type="match status" value="1"/>
</dbReference>
<protein>
    <recommendedName>
        <fullName evidence="6">Phosphodiesterase</fullName>
        <ecNumber evidence="6">3.1.4.-</ecNumber>
    </recommendedName>
</protein>
<feature type="transmembrane region" description="Helical" evidence="9">
    <location>
        <begin position="339"/>
        <end position="357"/>
    </location>
</feature>
<keyword evidence="9" id="KW-0812">Transmembrane</keyword>
<reference evidence="11 12" key="1">
    <citation type="submission" date="2017-09" db="EMBL/GenBank/DDBJ databases">
        <title>Genome sequencing of Besnoitia besnoiti strain Bb-Ger1.</title>
        <authorList>
            <person name="Schares G."/>
            <person name="Venepally P."/>
            <person name="Lorenzi H.A."/>
        </authorList>
    </citation>
    <scope>NUCLEOTIDE SEQUENCE [LARGE SCALE GENOMIC DNA]</scope>
    <source>
        <strain evidence="11 12">Bb-Ger1</strain>
    </source>
</reference>
<dbReference type="Gene3D" id="1.10.1300.10">
    <property type="entry name" value="3'5'-cyclic nucleotide phosphodiesterase, catalytic domain"/>
    <property type="match status" value="1"/>
</dbReference>
<dbReference type="AlphaFoldDB" id="A0A2A9MJ42"/>
<dbReference type="OrthoDB" id="189220at2759"/>
<dbReference type="Pfam" id="PF00233">
    <property type="entry name" value="PDEase_I"/>
    <property type="match status" value="1"/>
</dbReference>
<accession>A0A2A9MJ42</accession>
<dbReference type="InterPro" id="IPR023174">
    <property type="entry name" value="PDEase_CS"/>
</dbReference>
<sequence length="1155" mass="130199">MAEHRSSGGKLEAPANAAATLSPHTESLSRNIKGSSSFRGRTGAASMESTSPNLAPGVSKGASAAPADGLSGEAPTQLKSILINRQARNPADGKDEQGTRLLKLPAEGDDDAITGQSLASGPMPSQFVRKRRGIRECWDRLINFMMPLWENEVNFVLKEEAERQAFTENGLRPIRSKTAPFATKCEPMPRHDRLLKNKSYLANTMKMQETAGTTVKSVGSVASAASSLTSTLQVKRRPLRTSMSFCGLRFRDKRMEEEFVFNNNRLFKYRNAFAGFLCFISCLANYIILSLSTTTGVILYGSVPAVVGFHVLVNSSFVVIVWFMFVYRMPFFRNYQEQTSYLVALSAYGVVFVYAVLAKIDLYWGDVWQHIGQDFLPNTLLFYKNPEYPHVNDTNDPRFVIYILLNEFMLSAVCDSYYFVITHIFDSILPSRSRYVLVYQTILISMSYLVTLLGACRYPLLLYPAFIRLNAMLTCYVVGLAGEFMAEVQRRGLFFEWYMMRKKLNEVQREKKKAKRKHATSALDDLRATITEIRNVLLQAKIRCKEYDVSAEINQVLELVEDALKVLANSWNLYSVQVDESLQQEGFIKAMDVEPRVKRICLVSGPQGSTRTIVKSLRETAASCSRSMEVPLAVSIDEVKPTMDLLPVVGVDFSYDILRFSKACPDSVLLEVGYAMLSRPVADWGCDDTVLREFLHTVESLYRDNPYHSAIHGAMVAHSVGCLLRGLGVYREMNSVATTSCAVAALCHDIGHPGRNNNFFVASGAPLAVLYNDKAVLENFHSALAFRILGRPECNVFAYLTDAEFKDVRANMIDLILATDMKTHFDFLSRFRNRRQAPGFNFHKVPEDQWLVAEICIRASDLGHAMVEWDQHFEWASRVVTEFYLQGDQERRMGLHISPLCDREDHSSFAKCQQGFLGYVVKPLLLELAECDLSQRITPQLTTNIDRNMKRWEAFTNQEITVVLSAAAMKYDMKYQEVDASVDVSLLTAKDISGLDKSEDDNSQGPNGHHKSLDNLKSSESDGGPRRGASSSSATDDDDRTLKLQQQLLQQQQDFEIQQQNLMKQIIERQEQNAALEEQLERHRCELARQQSEMRRQEKAIERFKMEEMKAQPFNESSFLKRLSGSRRKTIIGAITANGLFGDADDGELDSEDGF</sequence>
<feature type="active site" description="Proton donor" evidence="3">
    <location>
        <position position="708"/>
    </location>
</feature>
<dbReference type="RefSeq" id="XP_029220280.1">
    <property type="nucleotide sequence ID" value="XM_029362914.1"/>
</dbReference>
<proteinExistence type="inferred from homology"/>
<feature type="binding site" evidence="4">
    <location>
        <begin position="708"/>
        <end position="712"/>
    </location>
    <ligand>
        <name>AMP</name>
        <dbReference type="ChEBI" id="CHEBI:456215"/>
    </ligand>
</feature>
<feature type="binding site" evidence="5">
    <location>
        <position position="749"/>
    </location>
    <ligand>
        <name>Zn(2+)</name>
        <dbReference type="ChEBI" id="CHEBI:29105"/>
        <label>2</label>
    </ligand>
</feature>
<dbReference type="PANTHER" id="PTHR11347">
    <property type="entry name" value="CYCLIC NUCLEOTIDE PHOSPHODIESTERASE"/>
    <property type="match status" value="1"/>
</dbReference>
<keyword evidence="12" id="KW-1185">Reference proteome</keyword>
<evidence type="ECO:0000256" key="4">
    <source>
        <dbReference type="PIRSR" id="PIRSR623088-2"/>
    </source>
</evidence>
<feature type="binding site" evidence="5">
    <location>
        <position position="749"/>
    </location>
    <ligand>
        <name>Zn(2+)</name>
        <dbReference type="ChEBI" id="CHEBI:29105"/>
        <label>1</label>
    </ligand>
</feature>
<feature type="compositionally biased region" description="Polar residues" evidence="8">
    <location>
        <begin position="22"/>
        <end position="39"/>
    </location>
</feature>
<dbReference type="GO" id="GO:0004114">
    <property type="term" value="F:3',5'-cyclic-nucleotide phosphodiesterase activity"/>
    <property type="evidence" value="ECO:0007669"/>
    <property type="project" value="InterPro"/>
</dbReference>
<gene>
    <name evidence="11" type="ORF">BESB_044630</name>
</gene>
<feature type="binding site" evidence="4">
    <location>
        <position position="913"/>
    </location>
    <ligand>
        <name>AMP</name>
        <dbReference type="ChEBI" id="CHEBI:456215"/>
    </ligand>
</feature>
<comment type="similarity">
    <text evidence="6">Belongs to the cyclic nucleotide phosphodiesterase family.</text>
</comment>
<evidence type="ECO:0000256" key="6">
    <source>
        <dbReference type="RuleBase" id="RU363067"/>
    </source>
</evidence>
<comment type="cofactor">
    <cofactor evidence="6">
        <name>a divalent metal cation</name>
        <dbReference type="ChEBI" id="CHEBI:60240"/>
    </cofactor>
    <text evidence="6">Binds 2 divalent metal cations per subunit. Site 1 may preferentially bind zinc ions, while site 2 has a preference for magnesium and/or manganese ions.</text>
</comment>
<dbReference type="KEGG" id="bbes:BESB_044630"/>
<evidence type="ECO:0000313" key="12">
    <source>
        <dbReference type="Proteomes" id="UP000224006"/>
    </source>
</evidence>
<evidence type="ECO:0000256" key="5">
    <source>
        <dbReference type="PIRSR" id="PIRSR623088-3"/>
    </source>
</evidence>
<dbReference type="InterPro" id="IPR002073">
    <property type="entry name" value="PDEase_catalytic_dom"/>
</dbReference>
<keyword evidence="7" id="KW-0175">Coiled coil</keyword>
<feature type="coiled-coil region" evidence="7">
    <location>
        <begin position="1059"/>
        <end position="1107"/>
    </location>
</feature>